<dbReference type="GO" id="GO:0008641">
    <property type="term" value="F:ubiquitin-like modifier activating enzyme activity"/>
    <property type="evidence" value="ECO:0007669"/>
    <property type="project" value="InterPro"/>
</dbReference>
<name>A0A0R1H8S3_9LACO</name>
<dbReference type="CDD" id="cd00757">
    <property type="entry name" value="ThiF_MoeB_HesA_family"/>
    <property type="match status" value="1"/>
</dbReference>
<reference evidence="3 4" key="1">
    <citation type="journal article" date="2015" name="Genome Announc.">
        <title>Expanding the biotechnology potential of lactobacilli through comparative genomics of 213 strains and associated genera.</title>
        <authorList>
            <person name="Sun Z."/>
            <person name="Harris H.M."/>
            <person name="McCann A."/>
            <person name="Guo C."/>
            <person name="Argimon S."/>
            <person name="Zhang W."/>
            <person name="Yang X."/>
            <person name="Jeffery I.B."/>
            <person name="Cooney J.C."/>
            <person name="Kagawa T.F."/>
            <person name="Liu W."/>
            <person name="Song Y."/>
            <person name="Salvetti E."/>
            <person name="Wrobel A."/>
            <person name="Rasinkangas P."/>
            <person name="Parkhill J."/>
            <person name="Rea M.C."/>
            <person name="O'Sullivan O."/>
            <person name="Ritari J."/>
            <person name="Douillard F.P."/>
            <person name="Paul Ross R."/>
            <person name="Yang R."/>
            <person name="Briner A.E."/>
            <person name="Felis G.E."/>
            <person name="de Vos W.M."/>
            <person name="Barrangou R."/>
            <person name="Klaenhammer T.R."/>
            <person name="Caufield P.W."/>
            <person name="Cui Y."/>
            <person name="Zhang H."/>
            <person name="O'Toole P.W."/>
        </authorList>
    </citation>
    <scope>NUCLEOTIDE SEQUENCE [LARGE SCALE GENOMIC DNA]</scope>
    <source>
        <strain evidence="3 4">DSM 20003</strain>
    </source>
</reference>
<comment type="caution">
    <text evidence="3">The sequence shown here is derived from an EMBL/GenBank/DDBJ whole genome shotgun (WGS) entry which is preliminary data.</text>
</comment>
<organism evidence="3 4">
    <name type="scientific">Loigolactobacillus bifermentans DSM 20003</name>
    <dbReference type="NCBI Taxonomy" id="1423726"/>
    <lineage>
        <taxon>Bacteria</taxon>
        <taxon>Bacillati</taxon>
        <taxon>Bacillota</taxon>
        <taxon>Bacilli</taxon>
        <taxon>Lactobacillales</taxon>
        <taxon>Lactobacillaceae</taxon>
        <taxon>Loigolactobacillus</taxon>
    </lineage>
</organism>
<dbReference type="InterPro" id="IPR035985">
    <property type="entry name" value="Ubiquitin-activating_enz"/>
</dbReference>
<dbReference type="EMBL" id="AZDA01000017">
    <property type="protein sequence ID" value="KRK40321.1"/>
    <property type="molecule type" value="Genomic_DNA"/>
</dbReference>
<evidence type="ECO:0000313" key="4">
    <source>
        <dbReference type="Proteomes" id="UP000051461"/>
    </source>
</evidence>
<dbReference type="Gene3D" id="3.40.50.720">
    <property type="entry name" value="NAD(P)-binding Rossmann-like Domain"/>
    <property type="match status" value="1"/>
</dbReference>
<evidence type="ECO:0000313" key="3">
    <source>
        <dbReference type="EMBL" id="KRK40321.1"/>
    </source>
</evidence>
<gene>
    <name evidence="3" type="ORF">FC07_GL001036</name>
</gene>
<evidence type="ECO:0000256" key="1">
    <source>
        <dbReference type="ARBA" id="ARBA00009919"/>
    </source>
</evidence>
<dbReference type="Proteomes" id="UP000051461">
    <property type="component" value="Unassembled WGS sequence"/>
</dbReference>
<dbReference type="STRING" id="1423726.FC07_GL001036"/>
<dbReference type="SUPFAM" id="SSF69572">
    <property type="entry name" value="Activating enzymes of the ubiquitin-like proteins"/>
    <property type="match status" value="1"/>
</dbReference>
<comment type="similarity">
    <text evidence="1">Belongs to the HesA/MoeB/ThiF family.</text>
</comment>
<sequence length="345" mass="38511">MERYDRQIRVHQIGPSGQKRIEQSHVVIIGLGATGSYAAEQLTRAGIGALTLIDSDTVSLTNLQRQTLFDEVDVAHEAFKVEAAAEKLGKINHNVTLNIFPKRFTPELLAQVPAFDLVLDCTDNFTTRDLLNRLACNQGFAFIMASCAGTAGSVMLFDPKNGPCLNCAYPQLKALQARDCDTLGVNTALVPLVSALQISLALKYLIAPADCATDMMAIFDNWQLSLQHFKVQKNRHCPTCENLPAALPLPRTMQLRSLCGTNTYQVELDNAPTLDQVAAALTEAQIPFDQNQALLRFKWRERPFSYFKTGQCHLYDWPDTEQAELCFLDFYHFIKPIQIEEAITE</sequence>
<dbReference type="Pfam" id="PF00899">
    <property type="entry name" value="ThiF"/>
    <property type="match status" value="1"/>
</dbReference>
<proteinExistence type="inferred from homology"/>
<dbReference type="PATRIC" id="fig|1423726.3.peg.1070"/>
<dbReference type="GO" id="GO:0005829">
    <property type="term" value="C:cytosol"/>
    <property type="evidence" value="ECO:0007669"/>
    <property type="project" value="TreeGrafter"/>
</dbReference>
<dbReference type="GO" id="GO:0008146">
    <property type="term" value="F:sulfotransferase activity"/>
    <property type="evidence" value="ECO:0007669"/>
    <property type="project" value="TreeGrafter"/>
</dbReference>
<dbReference type="InterPro" id="IPR000594">
    <property type="entry name" value="ThiF_NAD_FAD-bd"/>
</dbReference>
<dbReference type="RefSeq" id="WP_057903702.1">
    <property type="nucleotide sequence ID" value="NZ_AZDA01000017.1"/>
</dbReference>
<evidence type="ECO:0000259" key="2">
    <source>
        <dbReference type="Pfam" id="PF00899"/>
    </source>
</evidence>
<protein>
    <submittedName>
        <fullName evidence="3">Molybdopterin biosynthesis protein MoeB</fullName>
    </submittedName>
</protein>
<dbReference type="GO" id="GO:0016779">
    <property type="term" value="F:nucleotidyltransferase activity"/>
    <property type="evidence" value="ECO:0007669"/>
    <property type="project" value="TreeGrafter"/>
</dbReference>
<accession>A0A0R1H8S3</accession>
<dbReference type="InterPro" id="IPR045886">
    <property type="entry name" value="ThiF/MoeB/HesA"/>
</dbReference>
<dbReference type="OrthoDB" id="9804286at2"/>
<keyword evidence="4" id="KW-1185">Reference proteome</keyword>
<feature type="domain" description="THIF-type NAD/FAD binding fold" evidence="2">
    <location>
        <begin position="4"/>
        <end position="238"/>
    </location>
</feature>
<dbReference type="PANTHER" id="PTHR10953">
    <property type="entry name" value="UBIQUITIN-ACTIVATING ENZYME E1"/>
    <property type="match status" value="1"/>
</dbReference>
<dbReference type="PANTHER" id="PTHR10953:SF102">
    <property type="entry name" value="ADENYLYLTRANSFERASE AND SULFURTRANSFERASE MOCS3"/>
    <property type="match status" value="1"/>
</dbReference>
<dbReference type="GO" id="GO:0004792">
    <property type="term" value="F:thiosulfate-cyanide sulfurtransferase activity"/>
    <property type="evidence" value="ECO:0007669"/>
    <property type="project" value="TreeGrafter"/>
</dbReference>
<dbReference type="FunFam" id="3.40.50.720:FF:000080">
    <property type="entry name" value="Thiazole biosynthesis adenylyltransferase ThiF"/>
    <property type="match status" value="1"/>
</dbReference>
<dbReference type="AlphaFoldDB" id="A0A0R1H8S3"/>